<gene>
    <name evidence="4" type="ORF">F2P47_04730</name>
</gene>
<evidence type="ECO:0000256" key="1">
    <source>
        <dbReference type="ARBA" id="ARBA00022729"/>
    </source>
</evidence>
<dbReference type="InterPro" id="IPR052910">
    <property type="entry name" value="ABC-Purine-Binding"/>
</dbReference>
<dbReference type="AlphaFoldDB" id="A0A6N6VQA5"/>
<dbReference type="PANTHER" id="PTHR43208:SF1">
    <property type="entry name" value="ABC TRANSPORTER SUBSTRATE-BINDING PROTEIN"/>
    <property type="match status" value="1"/>
</dbReference>
<evidence type="ECO:0000256" key="2">
    <source>
        <dbReference type="SAM" id="SignalP"/>
    </source>
</evidence>
<dbReference type="Proteomes" id="UP000468901">
    <property type="component" value="Unassembled WGS sequence"/>
</dbReference>
<evidence type="ECO:0000313" key="5">
    <source>
        <dbReference type="Proteomes" id="UP000468901"/>
    </source>
</evidence>
<evidence type="ECO:0000259" key="3">
    <source>
        <dbReference type="Pfam" id="PF02608"/>
    </source>
</evidence>
<proteinExistence type="predicted"/>
<dbReference type="GO" id="GO:0005886">
    <property type="term" value="C:plasma membrane"/>
    <property type="evidence" value="ECO:0007669"/>
    <property type="project" value="InterPro"/>
</dbReference>
<feature type="domain" description="ABC transporter substrate-binding protein PnrA-like" evidence="3">
    <location>
        <begin position="37"/>
        <end position="299"/>
    </location>
</feature>
<keyword evidence="5" id="KW-1185">Reference proteome</keyword>
<feature type="signal peptide" evidence="2">
    <location>
        <begin position="1"/>
        <end position="26"/>
    </location>
</feature>
<name>A0A6N6VQA5_9HYPH</name>
<dbReference type="PANTHER" id="PTHR43208">
    <property type="entry name" value="ABC TRANSPORTER SUBSTRATE-BINDING PROTEIN"/>
    <property type="match status" value="1"/>
</dbReference>
<dbReference type="InterPro" id="IPR003760">
    <property type="entry name" value="PnrA-like"/>
</dbReference>
<dbReference type="Gene3D" id="3.40.50.2300">
    <property type="match status" value="2"/>
</dbReference>
<protein>
    <submittedName>
        <fullName evidence="4">BMP family ABC transporter substrate-binding protein</fullName>
    </submittedName>
</protein>
<dbReference type="CDD" id="cd19963">
    <property type="entry name" value="PBP1_BMP-like"/>
    <property type="match status" value="1"/>
</dbReference>
<reference evidence="4 5" key="1">
    <citation type="submission" date="2019-09" db="EMBL/GenBank/DDBJ databases">
        <title>Parvibaculum sedimenti sp. nov., isolated from sediment.</title>
        <authorList>
            <person name="Wang Y."/>
        </authorList>
    </citation>
    <scope>NUCLEOTIDE SEQUENCE [LARGE SCALE GENOMIC DNA]</scope>
    <source>
        <strain evidence="4 5">HXT-9</strain>
    </source>
</reference>
<organism evidence="4 5">
    <name type="scientific">Parvibaculum sedimenti</name>
    <dbReference type="NCBI Taxonomy" id="2608632"/>
    <lineage>
        <taxon>Bacteria</taxon>
        <taxon>Pseudomonadati</taxon>
        <taxon>Pseudomonadota</taxon>
        <taxon>Alphaproteobacteria</taxon>
        <taxon>Hyphomicrobiales</taxon>
        <taxon>Parvibaculaceae</taxon>
        <taxon>Parvibaculum</taxon>
    </lineage>
</organism>
<feature type="chain" id="PRO_5026754164" evidence="2">
    <location>
        <begin position="27"/>
        <end position="365"/>
    </location>
</feature>
<dbReference type="RefSeq" id="WP_152215017.1">
    <property type="nucleotide sequence ID" value="NZ_JBAQYD010000087.1"/>
</dbReference>
<comment type="caution">
    <text evidence="4">The sequence shown here is derived from an EMBL/GenBank/DDBJ whole genome shotgun (WGS) entry which is preliminary data.</text>
</comment>
<dbReference type="Pfam" id="PF02608">
    <property type="entry name" value="Bmp"/>
    <property type="match status" value="1"/>
</dbReference>
<evidence type="ECO:0000313" key="4">
    <source>
        <dbReference type="EMBL" id="KAB7741714.1"/>
    </source>
</evidence>
<dbReference type="EMBL" id="WESC01000003">
    <property type="protein sequence ID" value="KAB7741714.1"/>
    <property type="molecule type" value="Genomic_DNA"/>
</dbReference>
<keyword evidence="1 2" id="KW-0732">Signal</keyword>
<accession>A0A6N6VQA5</accession>
<sequence length="365" mass="39530">MRSNWWLKIAAVATVAVGMMSGSAFADDAGFSLKAKPKIAIIMYGAKNDGGWTQAFEEARERMEKDLGMKIAYVENVDENAAKITPPVEKFIKKGYNIIIGTAFGYSDTFLALSKKYPDVAFLNGSGTTNGPNLQAFYGRTYESQYLCGMVAGAMSKTGKLGFVGANPYGVVNWTVNGFEMGAKLSNPKATTTAIFIGTWADPVKERAAAEALIDGGADVIGQHVDTPTPQIVAQERGVYGTGHHRDLSEFAPKATLCSSVWYWDRYLTPEIKKIMAGGWKPNPYGAFPTIKEGPTDIILNKNLVPADVVTKVMAERQALIDGKEIYAGPIVDVNGKEQVSAGKVLDDAGLWKMDWYVPGVITQK</sequence>